<keyword evidence="30" id="KW-1185">Reference proteome</keyword>
<name>A0A1H9ESG6_9BURK</name>
<dbReference type="InterPro" id="IPR036890">
    <property type="entry name" value="HATPase_C_sf"/>
</dbReference>
<sequence>MSTHTAPLPLSKNQCLKEWLLLLSGLLLLGSFIGWSLWTEHKETTQRERQRLQSQAQIVHDNLGRQLEAINMALLDVRDTVPRWRSAPEQLAQANQQLRTIANAMTGIRTMTVLNAQGIVEAASRAEIIGLDYSQRNYFQAVLSTPNSSTLYVGAPFTTTLGVWAMNVVRMISDADGRFAGIVSATLDPQEFQVLLNSVRYAPDIWSSLAHGDGVNFMMVPNRPEQSGKDLAQPSSFFSQHLDSGLSSNIFTGTVYATGQIGMLAIHTIHPPSLNMDKPLVVAVGRDLEAIYADWQASAKETLLLFSLLALTACVGLWLLQSRQQRAWLVYVNNQTALDKQATALEERWQAVINATNQGVWDWNTQTNQVFFSSVWKSMLGYADNEIGDQLDEWTLRLHPDDREQVYADLQPHLDGKVAFYQNTHRVRCKSGGYKWILDRGCVIERDSNGKPVRMVGIRTDVTEQREQQQRLQRLAENLPGFLYQYRLCPDGHTDMPYASPGIEDIYGVSPEQVQADASPALERIHPDDQARVLASIEQSAKNMSPWHDEYRVLHPTLGERWVNGQATPQPCDGDCILWHGYNYDSTEAKAKSLALQKTEHLMRYMLDEMPIGLCQVNAKDQIYFRNRRFTELVGYSEAQTPTLTALRTLLHPDAQYRTESYQAWIEAVDEAAQTGREIPPQTFLFYTANGQERTVQVGGIRFNDNILITFIDHTAQKQYEAQLRQAKDAAEAASQAKSAFVANMSHEIRTPMNAVLGMLQLLQHTQLDANQHDYTQKAQEAARSLLGIINDILDYSKVEAGKLALETVPFRMDQVLRNLSVLVSAALQHKNIEMVFNIDPQLPTVLHGDGPRLQQVLLNLSSNAIKFTEHGEIVLQLRVIDTDAHHARIAFCVRDTGIGIALDRQQAIFESFTQAENSTNRRYGGTGLGLAICQSLVSAMGGQLSVESTPGQGSCFSFCLDFLRDAETLAQEQQITQQEHSIPTASGLHVLIVDDHATTREVLLDITQSFGWRAVAVGSGSEALEQTRNTALTDPFDLVLLDWMMPGMDGWATLEQLRNLSPAGNSAKVLMVSGHGREWLEQRQNTQVQLLDGYVVKPFTPSSLLNAAIEATSGRRPPLPATTSPVIQQPLKNLRILLVEDNLLNQQVARELLLHAGAQVRVANHGQAAIDFLQEQPDAYDVVLMDIHMPGIDGYQTTHVLRQDLQLTLPIIAMTANAMVSDREACLASGMNDHVGKPFDIQHLVTVLRHHCGLENLSNTPKTATDRSATTQQDLPDYPAEMNLPQALARVDNNRALYAKLARSCALEQADTLKLAAQYWRNGDHEAALRAIHTLKGLLATLGVQALADQVAQAEATLHHMAATEADIQPLLAALEAPLQVQLRLLQQLAEQLHPAAIQARTVAHHCTPQRLRELLQALHEPLAKRQLRARKLHETLQQETAGLDIAELALLATAVERLDFKTALELVDELLAKTTA</sequence>
<evidence type="ECO:0000256" key="12">
    <source>
        <dbReference type="ARBA" id="ARBA00022989"/>
    </source>
</evidence>
<keyword evidence="9" id="KW-0547">Nucleotide-binding</keyword>
<feature type="domain" description="PAS" evidence="26">
    <location>
        <begin position="599"/>
        <end position="676"/>
    </location>
</feature>
<dbReference type="PROSITE" id="PS50894">
    <property type="entry name" value="HPT"/>
    <property type="match status" value="1"/>
</dbReference>
<feature type="compositionally biased region" description="Polar residues" evidence="22">
    <location>
        <begin position="1257"/>
        <end position="1275"/>
    </location>
</feature>
<dbReference type="PROSITE" id="PS50110">
    <property type="entry name" value="RESPONSE_REGULATORY"/>
    <property type="match status" value="2"/>
</dbReference>
<dbReference type="InterPro" id="IPR036097">
    <property type="entry name" value="HisK_dim/P_sf"/>
</dbReference>
<dbReference type="PROSITE" id="PS50113">
    <property type="entry name" value="PAC"/>
    <property type="match status" value="1"/>
</dbReference>
<feature type="domain" description="PAS" evidence="26">
    <location>
        <begin position="468"/>
        <end position="544"/>
    </location>
</feature>
<dbReference type="SMART" id="SM00387">
    <property type="entry name" value="HATPase_c"/>
    <property type="match status" value="1"/>
</dbReference>
<keyword evidence="7 23" id="KW-0812">Transmembrane</keyword>
<evidence type="ECO:0000256" key="16">
    <source>
        <dbReference type="ARBA" id="ARBA00058004"/>
    </source>
</evidence>
<comment type="catalytic activity">
    <reaction evidence="1">
        <text>ATP + protein L-histidine = ADP + protein N-phospho-L-histidine.</text>
        <dbReference type="EC" id="2.7.13.3"/>
    </reaction>
</comment>
<dbReference type="PANTHER" id="PTHR45339">
    <property type="entry name" value="HYBRID SIGNAL TRANSDUCTION HISTIDINE KINASE J"/>
    <property type="match status" value="1"/>
</dbReference>
<keyword evidence="6" id="KW-0808">Transferase</keyword>
<dbReference type="Gene3D" id="1.10.287.130">
    <property type="match status" value="1"/>
</dbReference>
<dbReference type="SUPFAM" id="SSF55785">
    <property type="entry name" value="PYP-like sensor domain (PAS domain)"/>
    <property type="match status" value="3"/>
</dbReference>
<dbReference type="RefSeq" id="WP_091451837.1">
    <property type="nucleotide sequence ID" value="NZ_FOGD01000001.1"/>
</dbReference>
<evidence type="ECO:0000256" key="18">
    <source>
        <dbReference type="ARBA" id="ARBA00068150"/>
    </source>
</evidence>
<dbReference type="InterPro" id="IPR008207">
    <property type="entry name" value="Sig_transdc_His_kin_Hpt_dom"/>
</dbReference>
<evidence type="ECO:0000256" key="21">
    <source>
        <dbReference type="PROSITE-ProRule" id="PRU00169"/>
    </source>
</evidence>
<dbReference type="InterPro" id="IPR011006">
    <property type="entry name" value="CheY-like_superfamily"/>
</dbReference>
<dbReference type="Gene3D" id="3.30.450.20">
    <property type="entry name" value="PAS domain"/>
    <property type="match status" value="4"/>
</dbReference>
<keyword evidence="8" id="KW-0732">Signal</keyword>
<dbReference type="FunFam" id="3.30.565.10:FF:000010">
    <property type="entry name" value="Sensor histidine kinase RcsC"/>
    <property type="match status" value="1"/>
</dbReference>
<dbReference type="Gene3D" id="1.20.120.160">
    <property type="entry name" value="HPT domain"/>
    <property type="match status" value="1"/>
</dbReference>
<dbReference type="InterPro" id="IPR036641">
    <property type="entry name" value="HPT_dom_sf"/>
</dbReference>
<dbReference type="FunFam" id="1.10.287.130:FF:000002">
    <property type="entry name" value="Two-component osmosensing histidine kinase"/>
    <property type="match status" value="1"/>
</dbReference>
<dbReference type="CDD" id="cd17546">
    <property type="entry name" value="REC_hyHK_CKI1_RcsC-like"/>
    <property type="match status" value="2"/>
</dbReference>
<dbReference type="InterPro" id="IPR003594">
    <property type="entry name" value="HATPase_dom"/>
</dbReference>
<reference evidence="29 30" key="1">
    <citation type="submission" date="2016-10" db="EMBL/GenBank/DDBJ databases">
        <authorList>
            <person name="de Groot N.N."/>
        </authorList>
    </citation>
    <scope>NUCLEOTIDE SEQUENCE [LARGE SCALE GENOMIC DNA]</scope>
    <source>
        <strain evidence="29 30">ATCC 35958</strain>
    </source>
</reference>
<evidence type="ECO:0000256" key="15">
    <source>
        <dbReference type="ARBA" id="ARBA00023136"/>
    </source>
</evidence>
<dbReference type="Pfam" id="PF00072">
    <property type="entry name" value="Response_reg"/>
    <property type="match status" value="2"/>
</dbReference>
<dbReference type="Proteomes" id="UP000199766">
    <property type="component" value="Unassembled WGS sequence"/>
</dbReference>
<keyword evidence="13" id="KW-0902">Two-component regulatory system</keyword>
<organism evidence="29 30">
    <name type="scientific">Giesbergeria anulus</name>
    <dbReference type="NCBI Taxonomy" id="180197"/>
    <lineage>
        <taxon>Bacteria</taxon>
        <taxon>Pseudomonadati</taxon>
        <taxon>Pseudomonadota</taxon>
        <taxon>Betaproteobacteria</taxon>
        <taxon>Burkholderiales</taxon>
        <taxon>Comamonadaceae</taxon>
        <taxon>Giesbergeria</taxon>
    </lineage>
</organism>
<dbReference type="InterPro" id="IPR005467">
    <property type="entry name" value="His_kinase_dom"/>
</dbReference>
<dbReference type="SMART" id="SM00388">
    <property type="entry name" value="HisKA"/>
    <property type="match status" value="1"/>
</dbReference>
<dbReference type="Pfam" id="PF08447">
    <property type="entry name" value="PAS_3"/>
    <property type="match status" value="2"/>
</dbReference>
<dbReference type="InterPro" id="IPR004358">
    <property type="entry name" value="Sig_transdc_His_kin-like_C"/>
</dbReference>
<dbReference type="PROSITE" id="PS50112">
    <property type="entry name" value="PAS"/>
    <property type="match status" value="3"/>
</dbReference>
<dbReference type="GO" id="GO:0005524">
    <property type="term" value="F:ATP binding"/>
    <property type="evidence" value="ECO:0007669"/>
    <property type="project" value="UniProtKB-KW"/>
</dbReference>
<dbReference type="GO" id="GO:0000155">
    <property type="term" value="F:phosphorelay sensor kinase activity"/>
    <property type="evidence" value="ECO:0007669"/>
    <property type="project" value="InterPro"/>
</dbReference>
<feature type="domain" description="PAC" evidence="27">
    <location>
        <begin position="421"/>
        <end position="474"/>
    </location>
</feature>
<evidence type="ECO:0000256" key="19">
    <source>
        <dbReference type="ARBA" id="ARBA00070152"/>
    </source>
</evidence>
<dbReference type="EMBL" id="FOGD01000001">
    <property type="protein sequence ID" value="SEQ28547.1"/>
    <property type="molecule type" value="Genomic_DNA"/>
</dbReference>
<feature type="domain" description="HPt" evidence="28">
    <location>
        <begin position="1295"/>
        <end position="1397"/>
    </location>
</feature>
<evidence type="ECO:0000313" key="30">
    <source>
        <dbReference type="Proteomes" id="UP000199766"/>
    </source>
</evidence>
<feature type="modified residue" description="4-aspartylphosphate" evidence="21">
    <location>
        <position position="1187"/>
    </location>
</feature>
<evidence type="ECO:0000259" key="26">
    <source>
        <dbReference type="PROSITE" id="PS50112"/>
    </source>
</evidence>
<gene>
    <name evidence="29" type="ORF">SAMN02982919_00364</name>
</gene>
<feature type="region of interest" description="Disordered" evidence="22">
    <location>
        <begin position="1257"/>
        <end position="1279"/>
    </location>
</feature>
<keyword evidence="4" id="KW-1003">Cell membrane</keyword>
<dbReference type="InterPro" id="IPR033479">
    <property type="entry name" value="dCache_1"/>
</dbReference>
<feature type="modified residue" description="4-aspartylphosphate" evidence="21">
    <location>
        <position position="1043"/>
    </location>
</feature>
<dbReference type="InterPro" id="IPR000700">
    <property type="entry name" value="PAS-assoc_C"/>
</dbReference>
<dbReference type="CDD" id="cd00088">
    <property type="entry name" value="HPT"/>
    <property type="match status" value="1"/>
</dbReference>
<dbReference type="NCBIfam" id="TIGR00229">
    <property type="entry name" value="sensory_box"/>
    <property type="match status" value="1"/>
</dbReference>
<evidence type="ECO:0000256" key="9">
    <source>
        <dbReference type="ARBA" id="ARBA00022741"/>
    </source>
</evidence>
<dbReference type="PANTHER" id="PTHR45339:SF1">
    <property type="entry name" value="HYBRID SIGNAL TRANSDUCTION HISTIDINE KINASE J"/>
    <property type="match status" value="1"/>
</dbReference>
<evidence type="ECO:0000256" key="7">
    <source>
        <dbReference type="ARBA" id="ARBA00022692"/>
    </source>
</evidence>
<dbReference type="InterPro" id="IPR000014">
    <property type="entry name" value="PAS"/>
</dbReference>
<dbReference type="InterPro" id="IPR013655">
    <property type="entry name" value="PAS_fold_3"/>
</dbReference>
<proteinExistence type="predicted"/>
<feature type="domain" description="PAS" evidence="26">
    <location>
        <begin position="345"/>
        <end position="417"/>
    </location>
</feature>
<keyword evidence="12 23" id="KW-1133">Transmembrane helix</keyword>
<keyword evidence="11" id="KW-0067">ATP-binding</keyword>
<dbReference type="CDD" id="cd00130">
    <property type="entry name" value="PAS"/>
    <property type="match status" value="2"/>
</dbReference>
<dbReference type="CDD" id="cd00082">
    <property type="entry name" value="HisKA"/>
    <property type="match status" value="1"/>
</dbReference>
<dbReference type="OrthoDB" id="5290456at2"/>
<keyword evidence="14" id="KW-0843">Virulence</keyword>
<comment type="subunit">
    <text evidence="17">At low DSF concentrations, interacts with RpfF.</text>
</comment>
<evidence type="ECO:0000313" key="29">
    <source>
        <dbReference type="EMBL" id="SEQ28547.1"/>
    </source>
</evidence>
<accession>A0A1H9ESG6</accession>
<dbReference type="InterPro" id="IPR029151">
    <property type="entry name" value="Sensor-like_sf"/>
</dbReference>
<dbReference type="InterPro" id="IPR001610">
    <property type="entry name" value="PAC"/>
</dbReference>
<dbReference type="GO" id="GO:0005886">
    <property type="term" value="C:plasma membrane"/>
    <property type="evidence" value="ECO:0007669"/>
    <property type="project" value="UniProtKB-SubCell"/>
</dbReference>
<dbReference type="SUPFAM" id="SSF55874">
    <property type="entry name" value="ATPase domain of HSP90 chaperone/DNA topoisomerase II/histidine kinase"/>
    <property type="match status" value="1"/>
</dbReference>
<dbReference type="Gene3D" id="3.30.565.10">
    <property type="entry name" value="Histidine kinase-like ATPase, C-terminal domain"/>
    <property type="match status" value="1"/>
</dbReference>
<evidence type="ECO:0000256" key="11">
    <source>
        <dbReference type="ARBA" id="ARBA00022840"/>
    </source>
</evidence>
<dbReference type="CDD" id="cd16922">
    <property type="entry name" value="HATPase_EvgS-ArcB-TorS-like"/>
    <property type="match status" value="1"/>
</dbReference>
<evidence type="ECO:0000256" key="2">
    <source>
        <dbReference type="ARBA" id="ARBA00004651"/>
    </source>
</evidence>
<protein>
    <recommendedName>
        <fullName evidence="18">Sensory/regulatory protein RpfC</fullName>
        <ecNumber evidence="3">2.7.13.3</ecNumber>
    </recommendedName>
    <alternativeName>
        <fullName evidence="19">Virulence sensor protein BvgS</fullName>
    </alternativeName>
</protein>
<feature type="transmembrane region" description="Helical" evidence="23">
    <location>
        <begin position="20"/>
        <end position="38"/>
    </location>
</feature>
<dbReference type="SMART" id="SM00086">
    <property type="entry name" value="PAC"/>
    <property type="match status" value="3"/>
</dbReference>
<comment type="subcellular location">
    <subcellularLocation>
        <location evidence="2">Cell membrane</location>
        <topology evidence="2">Multi-pass membrane protein</topology>
    </subcellularLocation>
</comment>
<evidence type="ECO:0000256" key="3">
    <source>
        <dbReference type="ARBA" id="ARBA00012438"/>
    </source>
</evidence>
<feature type="domain" description="Histidine kinase" evidence="24">
    <location>
        <begin position="744"/>
        <end position="965"/>
    </location>
</feature>
<evidence type="ECO:0000256" key="1">
    <source>
        <dbReference type="ARBA" id="ARBA00000085"/>
    </source>
</evidence>
<dbReference type="CDD" id="cd12915">
    <property type="entry name" value="PDC2_DGC_like"/>
    <property type="match status" value="1"/>
</dbReference>
<evidence type="ECO:0000256" key="10">
    <source>
        <dbReference type="ARBA" id="ARBA00022777"/>
    </source>
</evidence>
<evidence type="ECO:0000256" key="8">
    <source>
        <dbReference type="ARBA" id="ARBA00022729"/>
    </source>
</evidence>
<feature type="modified residue" description="Phosphohistidine" evidence="20">
    <location>
        <position position="1334"/>
    </location>
</feature>
<dbReference type="Pfam" id="PF00512">
    <property type="entry name" value="HisKA"/>
    <property type="match status" value="1"/>
</dbReference>
<dbReference type="Gene3D" id="3.40.50.2300">
    <property type="match status" value="2"/>
</dbReference>
<dbReference type="InterPro" id="IPR003661">
    <property type="entry name" value="HisK_dim/P_dom"/>
</dbReference>
<dbReference type="InterPro" id="IPR035965">
    <property type="entry name" value="PAS-like_dom_sf"/>
</dbReference>
<dbReference type="SUPFAM" id="SSF47226">
    <property type="entry name" value="Histidine-containing phosphotransfer domain, HPT domain"/>
    <property type="match status" value="1"/>
</dbReference>
<evidence type="ECO:0000256" key="22">
    <source>
        <dbReference type="SAM" id="MobiDB-lite"/>
    </source>
</evidence>
<evidence type="ECO:0000256" key="17">
    <source>
        <dbReference type="ARBA" id="ARBA00064003"/>
    </source>
</evidence>
<dbReference type="InterPro" id="IPR001789">
    <property type="entry name" value="Sig_transdc_resp-reg_receiver"/>
</dbReference>
<evidence type="ECO:0000259" key="28">
    <source>
        <dbReference type="PROSITE" id="PS50894"/>
    </source>
</evidence>
<dbReference type="Pfam" id="PF02518">
    <property type="entry name" value="HATPase_c"/>
    <property type="match status" value="1"/>
</dbReference>
<evidence type="ECO:0000256" key="6">
    <source>
        <dbReference type="ARBA" id="ARBA00022679"/>
    </source>
</evidence>
<dbReference type="STRING" id="180197.SAMN02982919_00364"/>
<evidence type="ECO:0000256" key="4">
    <source>
        <dbReference type="ARBA" id="ARBA00022475"/>
    </source>
</evidence>
<dbReference type="SUPFAM" id="SSF103190">
    <property type="entry name" value="Sensory domain-like"/>
    <property type="match status" value="1"/>
</dbReference>
<evidence type="ECO:0000256" key="23">
    <source>
        <dbReference type="SAM" id="Phobius"/>
    </source>
</evidence>
<evidence type="ECO:0000259" key="27">
    <source>
        <dbReference type="PROSITE" id="PS50113"/>
    </source>
</evidence>
<dbReference type="PRINTS" id="PR00344">
    <property type="entry name" value="BCTRLSENSOR"/>
</dbReference>
<comment type="function">
    <text evidence="16">Member of the two-component regulatory system BvgS/BvgA. Phosphorylates BvgA via a four-step phosphorelay in response to environmental signals.</text>
</comment>
<dbReference type="SMART" id="SM00091">
    <property type="entry name" value="PAS"/>
    <property type="match status" value="3"/>
</dbReference>
<evidence type="ECO:0000256" key="5">
    <source>
        <dbReference type="ARBA" id="ARBA00022553"/>
    </source>
</evidence>
<keyword evidence="5 21" id="KW-0597">Phosphoprotein</keyword>
<evidence type="ECO:0000256" key="20">
    <source>
        <dbReference type="PROSITE-ProRule" id="PRU00110"/>
    </source>
</evidence>
<dbReference type="SUPFAM" id="SSF52172">
    <property type="entry name" value="CheY-like"/>
    <property type="match status" value="2"/>
</dbReference>
<evidence type="ECO:0000259" key="24">
    <source>
        <dbReference type="PROSITE" id="PS50109"/>
    </source>
</evidence>
<dbReference type="SUPFAM" id="SSF47384">
    <property type="entry name" value="Homodimeric domain of signal transducing histidine kinase"/>
    <property type="match status" value="1"/>
</dbReference>
<dbReference type="EC" id="2.7.13.3" evidence="3"/>
<feature type="domain" description="Response regulatory" evidence="25">
    <location>
        <begin position="990"/>
        <end position="1113"/>
    </location>
</feature>
<dbReference type="PROSITE" id="PS50109">
    <property type="entry name" value="HIS_KIN"/>
    <property type="match status" value="1"/>
</dbReference>
<evidence type="ECO:0000256" key="13">
    <source>
        <dbReference type="ARBA" id="ARBA00023012"/>
    </source>
</evidence>
<dbReference type="Pfam" id="PF02743">
    <property type="entry name" value="dCache_1"/>
    <property type="match status" value="1"/>
</dbReference>
<keyword evidence="10" id="KW-0418">Kinase</keyword>
<dbReference type="CDD" id="cd12914">
    <property type="entry name" value="PDC1_DGC_like"/>
    <property type="match status" value="1"/>
</dbReference>
<feature type="transmembrane region" description="Helical" evidence="23">
    <location>
        <begin position="302"/>
        <end position="320"/>
    </location>
</feature>
<evidence type="ECO:0000256" key="14">
    <source>
        <dbReference type="ARBA" id="ARBA00023026"/>
    </source>
</evidence>
<feature type="domain" description="Response regulatory" evidence="25">
    <location>
        <begin position="1136"/>
        <end position="1253"/>
    </location>
</feature>
<evidence type="ECO:0000259" key="25">
    <source>
        <dbReference type="PROSITE" id="PS50110"/>
    </source>
</evidence>
<keyword evidence="15 23" id="KW-0472">Membrane</keyword>
<dbReference type="SMART" id="SM00448">
    <property type="entry name" value="REC"/>
    <property type="match status" value="2"/>
</dbReference>